<organism evidence="2 3">
    <name type="scientific">Boseongicola aestuarii</name>
    <dbReference type="NCBI Taxonomy" id="1470561"/>
    <lineage>
        <taxon>Bacteria</taxon>
        <taxon>Pseudomonadati</taxon>
        <taxon>Pseudomonadota</taxon>
        <taxon>Alphaproteobacteria</taxon>
        <taxon>Rhodobacterales</taxon>
        <taxon>Paracoccaceae</taxon>
        <taxon>Boseongicola</taxon>
    </lineage>
</organism>
<dbReference type="AlphaFoldDB" id="A0A238IW24"/>
<feature type="signal peptide" evidence="1">
    <location>
        <begin position="1"/>
        <end position="19"/>
    </location>
</feature>
<dbReference type="Proteomes" id="UP000201838">
    <property type="component" value="Unassembled WGS sequence"/>
</dbReference>
<evidence type="ECO:0008006" key="4">
    <source>
        <dbReference type="Google" id="ProtNLM"/>
    </source>
</evidence>
<feature type="chain" id="PRO_5012534157" description="Porin domain-containing protein" evidence="1">
    <location>
        <begin position="20"/>
        <end position="250"/>
    </location>
</feature>
<name>A0A238IW24_9RHOB</name>
<protein>
    <recommendedName>
        <fullName evidence="4">Porin domain-containing protein</fullName>
    </recommendedName>
</protein>
<dbReference type="EMBL" id="FXXQ01000001">
    <property type="protein sequence ID" value="SMX22231.1"/>
    <property type="molecule type" value="Genomic_DNA"/>
</dbReference>
<dbReference type="OrthoDB" id="7876934at2"/>
<sequence>MRKFIVSICVAMVATPVAAQSSLGIQGLDLRFGKMQDEAGTAQAELQSRLDVAITEVHGFQGDVAFADTENGLIGQLGAHLYMTPRSGQKYGVFASLSDVDGRTMTWGSIGAEGMLALSETTTMEARAGMGILDVDSLDYIFGDIAVAYALSDNIDVEAAATFAEFDEAAFRAISYDISLTVRYSADGAPWGAFASVSQSGLSGRGGQPGETRFGFGVTMSFGQAGGVAPQSRPYRSVDPVAPLVRRDLW</sequence>
<gene>
    <name evidence="2" type="ORF">BOA8489_00322</name>
</gene>
<evidence type="ECO:0000313" key="3">
    <source>
        <dbReference type="Proteomes" id="UP000201838"/>
    </source>
</evidence>
<evidence type="ECO:0000313" key="2">
    <source>
        <dbReference type="EMBL" id="SMX22231.1"/>
    </source>
</evidence>
<accession>A0A238IW24</accession>
<proteinExistence type="predicted"/>
<dbReference type="RefSeq" id="WP_093972214.1">
    <property type="nucleotide sequence ID" value="NZ_FXXQ01000001.1"/>
</dbReference>
<keyword evidence="1" id="KW-0732">Signal</keyword>
<keyword evidence="3" id="KW-1185">Reference proteome</keyword>
<reference evidence="2 3" key="1">
    <citation type="submission" date="2017-05" db="EMBL/GenBank/DDBJ databases">
        <authorList>
            <person name="Song R."/>
            <person name="Chenine A.L."/>
            <person name="Ruprecht R.M."/>
        </authorList>
    </citation>
    <scope>NUCLEOTIDE SEQUENCE [LARGE SCALE GENOMIC DNA]</scope>
    <source>
        <strain evidence="2 3">CECT 8489</strain>
    </source>
</reference>
<evidence type="ECO:0000256" key="1">
    <source>
        <dbReference type="SAM" id="SignalP"/>
    </source>
</evidence>